<comment type="caution">
    <text evidence="4">The sequence shown here is derived from an EMBL/GenBank/DDBJ whole genome shotgun (WGS) entry which is preliminary data.</text>
</comment>
<protein>
    <submittedName>
        <fullName evidence="4">Probable glycosidase</fullName>
    </submittedName>
</protein>
<name>A0A401GXF3_9APHY</name>
<dbReference type="GO" id="GO:0009251">
    <property type="term" value="P:glucan catabolic process"/>
    <property type="evidence" value="ECO:0007669"/>
    <property type="project" value="TreeGrafter"/>
</dbReference>
<gene>
    <name evidence="4" type="ORF">SCP_1001310</name>
</gene>
<dbReference type="CDD" id="cd02181">
    <property type="entry name" value="GH16_fungal_Lam16A_glucanase"/>
    <property type="match status" value="1"/>
</dbReference>
<dbReference type="SUPFAM" id="SSF49899">
    <property type="entry name" value="Concanavalin A-like lectins/glucanases"/>
    <property type="match status" value="1"/>
</dbReference>
<evidence type="ECO:0000256" key="2">
    <source>
        <dbReference type="SAM" id="SignalP"/>
    </source>
</evidence>
<dbReference type="InterPro" id="IPR000757">
    <property type="entry name" value="Beta-glucanase-like"/>
</dbReference>
<reference evidence="4 5" key="1">
    <citation type="journal article" date="2018" name="Sci. Rep.">
        <title>Genome sequence of the cauliflower mushroom Sparassis crispa (Hanabiratake) and its association with beneficial usage.</title>
        <authorList>
            <person name="Kiyama R."/>
            <person name="Furutani Y."/>
            <person name="Kawaguchi K."/>
            <person name="Nakanishi T."/>
        </authorList>
    </citation>
    <scope>NUCLEOTIDE SEQUENCE [LARGE SCALE GENOMIC DNA]</scope>
</reference>
<organism evidence="4 5">
    <name type="scientific">Sparassis crispa</name>
    <dbReference type="NCBI Taxonomy" id="139825"/>
    <lineage>
        <taxon>Eukaryota</taxon>
        <taxon>Fungi</taxon>
        <taxon>Dikarya</taxon>
        <taxon>Basidiomycota</taxon>
        <taxon>Agaricomycotina</taxon>
        <taxon>Agaricomycetes</taxon>
        <taxon>Polyporales</taxon>
        <taxon>Sparassidaceae</taxon>
        <taxon>Sparassis</taxon>
    </lineage>
</organism>
<dbReference type="STRING" id="139825.A0A401GXF3"/>
<evidence type="ECO:0000256" key="1">
    <source>
        <dbReference type="SAM" id="MobiDB-lite"/>
    </source>
</evidence>
<evidence type="ECO:0000313" key="4">
    <source>
        <dbReference type="EMBL" id="GBE86887.1"/>
    </source>
</evidence>
<dbReference type="Proteomes" id="UP000287166">
    <property type="component" value="Unassembled WGS sequence"/>
</dbReference>
<dbReference type="InterPro" id="IPR050546">
    <property type="entry name" value="Glycosyl_Hydrlase_16"/>
</dbReference>
<dbReference type="PROSITE" id="PS51762">
    <property type="entry name" value="GH16_2"/>
    <property type="match status" value="1"/>
</dbReference>
<keyword evidence="4" id="KW-0378">Hydrolase</keyword>
<dbReference type="OrthoDB" id="192832at2759"/>
<dbReference type="PANTHER" id="PTHR10963:SF24">
    <property type="entry name" value="GLYCOSIDASE C21B10.07-RELATED"/>
    <property type="match status" value="1"/>
</dbReference>
<dbReference type="Gene3D" id="2.60.120.200">
    <property type="match status" value="1"/>
</dbReference>
<evidence type="ECO:0000259" key="3">
    <source>
        <dbReference type="PROSITE" id="PS51762"/>
    </source>
</evidence>
<dbReference type="GO" id="GO:0004553">
    <property type="term" value="F:hydrolase activity, hydrolyzing O-glycosyl compounds"/>
    <property type="evidence" value="ECO:0007669"/>
    <property type="project" value="InterPro"/>
</dbReference>
<dbReference type="AlphaFoldDB" id="A0A401GXF3"/>
<feature type="compositionally biased region" description="Low complexity" evidence="1">
    <location>
        <begin position="340"/>
        <end position="359"/>
    </location>
</feature>
<keyword evidence="5" id="KW-1185">Reference proteome</keyword>
<dbReference type="InParanoid" id="A0A401GXF3"/>
<sequence>MKSAILAATILSLSRVALGNYTLVQSFSGSNFFNGWQFYGNYDNTTEGDVTYVNQTNATAFNLAYVNPAGNAIIKVDNTSFVPYNEKRNSVRISTTDYFSVGSVFLMDAVHMPYGCSVWPSFWTKGQAWPSGGEIDIVEAVNMMTNNQMALHTNEGCTIASSSLSGSLTENNCNSTAGCTVTENQANSYGASFASSGGGVFATLFETSGVSIWFWSRANVPTSVSSATTSIDVSSWGTPSANYTSTDCNINEFFQPQQIVLDITLCGNWGGIASIYSETCPVQGTANASTCYLDNVINNGTSQYANAYFEIPYLKVFSANGTVITPSGSASGTGSNVGLPTSTSSGSSPSGSSGSKSSSAVRWDPTVLSIGMSFAVAALGAWSVL</sequence>
<feature type="region of interest" description="Disordered" evidence="1">
    <location>
        <begin position="328"/>
        <end position="360"/>
    </location>
</feature>
<feature type="chain" id="PRO_5019108127" evidence="2">
    <location>
        <begin position="20"/>
        <end position="385"/>
    </location>
</feature>
<feature type="compositionally biased region" description="Polar residues" evidence="1">
    <location>
        <begin position="328"/>
        <end position="339"/>
    </location>
</feature>
<feature type="signal peptide" evidence="2">
    <location>
        <begin position="1"/>
        <end position="19"/>
    </location>
</feature>
<dbReference type="EMBL" id="BFAD01000010">
    <property type="protein sequence ID" value="GBE86887.1"/>
    <property type="molecule type" value="Genomic_DNA"/>
</dbReference>
<dbReference type="InterPro" id="IPR013320">
    <property type="entry name" value="ConA-like_dom_sf"/>
</dbReference>
<dbReference type="RefSeq" id="XP_027617800.1">
    <property type="nucleotide sequence ID" value="XM_027761999.1"/>
</dbReference>
<dbReference type="PANTHER" id="PTHR10963">
    <property type="entry name" value="GLYCOSYL HYDROLASE-RELATED"/>
    <property type="match status" value="1"/>
</dbReference>
<dbReference type="Pfam" id="PF26113">
    <property type="entry name" value="GH16_XgeA"/>
    <property type="match status" value="1"/>
</dbReference>
<keyword evidence="4" id="KW-0326">Glycosidase</keyword>
<proteinExistence type="predicted"/>
<dbReference type="GeneID" id="38783804"/>
<keyword evidence="2" id="KW-0732">Signal</keyword>
<evidence type="ECO:0000313" key="5">
    <source>
        <dbReference type="Proteomes" id="UP000287166"/>
    </source>
</evidence>
<accession>A0A401GXF3</accession>
<dbReference type="FunFam" id="2.60.120.200:FF:000179">
    <property type="entry name" value="Unplaced genomic scaffold supercont1.19, whole genome shotgun sequence"/>
    <property type="match status" value="1"/>
</dbReference>
<feature type="domain" description="GH16" evidence="3">
    <location>
        <begin position="16"/>
        <end position="278"/>
    </location>
</feature>